<dbReference type="HOGENOM" id="CLU_3419331_0_0_6"/>
<name>A0A077NJZ4_XENBV</name>
<proteinExistence type="predicted"/>
<evidence type="ECO:0000313" key="1">
    <source>
        <dbReference type="EMBL" id="CDG99129.1"/>
    </source>
</evidence>
<gene>
    <name evidence="1" type="ORF">XBP1_740004</name>
</gene>
<sequence>MVFLINILLYMNNLIFLGAFYKESE</sequence>
<accession>A0A077NJZ4</accession>
<organism evidence="1">
    <name type="scientific">Xenorhabdus bovienii str. puntauvense</name>
    <dbReference type="NCBI Taxonomy" id="1398201"/>
    <lineage>
        <taxon>Bacteria</taxon>
        <taxon>Pseudomonadati</taxon>
        <taxon>Pseudomonadota</taxon>
        <taxon>Gammaproteobacteria</taxon>
        <taxon>Enterobacterales</taxon>
        <taxon>Morganellaceae</taxon>
        <taxon>Xenorhabdus</taxon>
    </lineage>
</organism>
<comment type="caution">
    <text evidence="1">The sequence shown here is derived from an EMBL/GenBank/DDBJ whole genome shotgun (WGS) entry which is preliminary data.</text>
</comment>
<reference evidence="1" key="1">
    <citation type="submission" date="2013-07" db="EMBL/GenBank/DDBJ databases">
        <title>Sub-species coevolution in mutualistic symbiosis.</title>
        <authorList>
            <person name="Murfin K."/>
            <person name="Klassen J."/>
            <person name="Lee M."/>
            <person name="Forst S."/>
            <person name="Stock P."/>
            <person name="Goodrich-Blair H."/>
        </authorList>
    </citation>
    <scope>NUCLEOTIDE SEQUENCE [LARGE SCALE GENOMIC DNA]</scope>
    <source>
        <strain evidence="1">Puntauvense</strain>
    </source>
</reference>
<dbReference type="AlphaFoldDB" id="A0A077NJZ4"/>
<dbReference type="EMBL" id="CBSW010000281">
    <property type="protein sequence ID" value="CDG99129.1"/>
    <property type="molecule type" value="Genomic_DNA"/>
</dbReference>
<protein>
    <submittedName>
        <fullName evidence="1">Uncharacterized protein</fullName>
    </submittedName>
</protein>
<dbReference type="Proteomes" id="UP000028511">
    <property type="component" value="Unassembled WGS sequence"/>
</dbReference>